<accession>A0ABV0EWU1</accession>
<evidence type="ECO:0000313" key="6">
    <source>
        <dbReference type="EMBL" id="MEO1773119.1"/>
    </source>
</evidence>
<evidence type="ECO:0000256" key="1">
    <source>
        <dbReference type="ARBA" id="ARBA00006930"/>
    </source>
</evidence>
<evidence type="ECO:0000313" key="7">
    <source>
        <dbReference type="Proteomes" id="UP000664357"/>
    </source>
</evidence>
<dbReference type="PANTHER" id="PTHR32114">
    <property type="entry name" value="ABC TRANSPORTER ABCH.3"/>
    <property type="match status" value="1"/>
</dbReference>
<dbReference type="InterPro" id="IPR027417">
    <property type="entry name" value="P-loop_NTPase"/>
</dbReference>
<feature type="coiled-coil region" evidence="4">
    <location>
        <begin position="830"/>
        <end position="861"/>
    </location>
</feature>
<sequence length="1043" mass="120455">MLPKKIVMENFGPFIHEEVNFDHFLETPLFLISGKTGAGKTTIFDAITFALFGDASGGVRNANEIRSTFADATEETRVRFFFEHQGRQFVIERSPKQVVQKKSGKGETTKNQKVQLIVLDNEAKEVEAYQKVEPVSDMIYRMLHLNKDQFRQIAMLPQGEFRTFLVANSSEKEAVLRSLFGTAIYRTFTENLKIKKQELEKEVSEIIVRIDQLLQQVVTNEGATYQESMINAKNYLTREKHALQEMQKTVLVKKTAYTEQQELLVKAEQLVIKFQQFEEAQKEVSLYQAQEDEMSVKRGQAEKGKKIQQLLPLYTRIKELEKSSQQLEIQTSQIQEALASLAERQQKWQEQAEKFESEQSDWSLKESTCQEWKNALPFVIQKEELEAQKQELLLLQKGLQQECDRIVALSGELQDQLTILKKRQSAEEFFHDRRFQEVQFQQQVDQLLKEQRHLNQEEELIEEQQIQLAVLTDKISQFSNELTARIAENKKQKSRWASFEIARLSQDLLPGEPCPVCGSLQHPKPANKESISSNELMKLQVALEEVEECVKRLQIQKETAENEFRTNSKKYETAHQKHKEQTESFQQEIAKFAEKVQLYYNEANGHQLEEIQDYLKEKQKETAQELAEIAAAKQEITKLETQQHQLKMEHDKASEELRQADSQLQLLSGRLQTAAEQAQEWKAAELEQQIKTLEDEISARQQLIRAHQEERQLINTENTRLMESQKQVMNQTDSLKNEQEQKSVDYFEVLKKSGVDQASVEKHYQEPQDFYELEEEIKVFENGYLLAKDRFQQLEKAIADQTYPDLNPLKERVIKSEEIFQAAQEAFYQKEIQLQQMEEILQQIQELHQMSSSQLDELNELTELYRTMNGDNPAKISLERFVLQWYLNEVLQAGNQQLAVLTNGRYQFELNQQIGRSKGNTGLEINIYDDNTGASRSAHTLSGGESFIAALALALGLAEVIQSQSGGIAMETLFIDEGFGSLDEEALEMAVSALEGIESQGRMIGIISHVRELKERIPQQVIVQTSGTGQSTIRYQLEGWERH</sequence>
<dbReference type="RefSeq" id="WP_207701187.1">
    <property type="nucleotide sequence ID" value="NZ_JAFREL020000007.1"/>
</dbReference>
<dbReference type="Proteomes" id="UP000664357">
    <property type="component" value="Unassembled WGS sequence"/>
</dbReference>
<dbReference type="SUPFAM" id="SSF52540">
    <property type="entry name" value="P-loop containing nucleoside triphosphate hydrolases"/>
    <property type="match status" value="1"/>
</dbReference>
<gene>
    <name evidence="6" type="ORF">JZO67_005103</name>
</gene>
<dbReference type="Pfam" id="PF13558">
    <property type="entry name" value="SbcC_Walker_B"/>
    <property type="match status" value="1"/>
</dbReference>
<feature type="coiled-coil region" evidence="4">
    <location>
        <begin position="317"/>
        <end position="358"/>
    </location>
</feature>
<feature type="coiled-coil region" evidence="4">
    <location>
        <begin position="615"/>
        <end position="741"/>
    </location>
</feature>
<organism evidence="6 7">
    <name type="scientific">Candidatus Enterococcus ferrettii</name>
    <dbReference type="NCBI Taxonomy" id="2815324"/>
    <lineage>
        <taxon>Bacteria</taxon>
        <taxon>Bacillati</taxon>
        <taxon>Bacillota</taxon>
        <taxon>Bacilli</taxon>
        <taxon>Lactobacillales</taxon>
        <taxon>Enterococcaceae</taxon>
        <taxon>Enterococcus</taxon>
    </lineage>
</organism>
<evidence type="ECO:0000256" key="3">
    <source>
        <dbReference type="ARBA" id="ARBA00013368"/>
    </source>
</evidence>
<reference evidence="6 7" key="2">
    <citation type="submission" date="2024-02" db="EMBL/GenBank/DDBJ databases">
        <title>The Genome Sequence of Enterococcus sp. DIV0159.</title>
        <authorList>
            <person name="Earl A."/>
            <person name="Manson A."/>
            <person name="Gilmore M."/>
            <person name="Sanders J."/>
            <person name="Shea T."/>
            <person name="Howe W."/>
            <person name="Livny J."/>
            <person name="Cuomo C."/>
            <person name="Neafsey D."/>
            <person name="Birren B."/>
        </authorList>
    </citation>
    <scope>NUCLEOTIDE SEQUENCE [LARGE SCALE GENOMIC DNA]</scope>
    <source>
        <strain evidence="6 7">665A</strain>
    </source>
</reference>
<protein>
    <recommendedName>
        <fullName evidence="3">Nuclease SbcCD subunit C</fullName>
    </recommendedName>
</protein>
<keyword evidence="4" id="KW-0175">Coiled coil</keyword>
<feature type="domain" description="Rad50/SbcC-type AAA" evidence="5">
    <location>
        <begin position="5"/>
        <end position="216"/>
    </location>
</feature>
<comment type="subunit">
    <text evidence="2">Heterodimer of SbcC and SbcD.</text>
</comment>
<evidence type="ECO:0000256" key="2">
    <source>
        <dbReference type="ARBA" id="ARBA00011322"/>
    </source>
</evidence>
<feature type="coiled-coil region" evidence="4">
    <location>
        <begin position="189"/>
        <end position="216"/>
    </location>
</feature>
<comment type="caution">
    <text evidence="6">The sequence shown here is derived from an EMBL/GenBank/DDBJ whole genome shotgun (WGS) entry which is preliminary data.</text>
</comment>
<dbReference type="PANTHER" id="PTHR32114:SF2">
    <property type="entry name" value="ABC TRANSPORTER ABCH.3"/>
    <property type="match status" value="1"/>
</dbReference>
<reference evidence="6 7" key="1">
    <citation type="submission" date="2021-03" db="EMBL/GenBank/DDBJ databases">
        <authorList>
            <person name="Gilmore M.S."/>
            <person name="Schwartzman J."/>
            <person name="Van Tyne D."/>
            <person name="Martin M."/>
            <person name="Earl A.M."/>
            <person name="Manson A.L."/>
            <person name="Straub T."/>
            <person name="Salamzade R."/>
            <person name="Saavedra J."/>
            <person name="Lebreton F."/>
            <person name="Prichula J."/>
            <person name="Schaufler K."/>
            <person name="Gaca A."/>
            <person name="Sgardioli B."/>
            <person name="Wagenaar J."/>
            <person name="Strong T."/>
        </authorList>
    </citation>
    <scope>NUCLEOTIDE SEQUENCE [LARGE SCALE GENOMIC DNA]</scope>
    <source>
        <strain evidence="6 7">665A</strain>
    </source>
</reference>
<evidence type="ECO:0000259" key="5">
    <source>
        <dbReference type="Pfam" id="PF13476"/>
    </source>
</evidence>
<dbReference type="Pfam" id="PF13476">
    <property type="entry name" value="AAA_23"/>
    <property type="match status" value="1"/>
</dbReference>
<comment type="similarity">
    <text evidence="1">Belongs to the SMC family. SbcC subfamily.</text>
</comment>
<feature type="coiled-coil region" evidence="4">
    <location>
        <begin position="536"/>
        <end position="570"/>
    </location>
</feature>
<dbReference type="EMBL" id="JAFREL020000007">
    <property type="protein sequence ID" value="MEO1773119.1"/>
    <property type="molecule type" value="Genomic_DNA"/>
</dbReference>
<keyword evidence="7" id="KW-1185">Reference proteome</keyword>
<feature type="coiled-coil region" evidence="4">
    <location>
        <begin position="437"/>
        <end position="481"/>
    </location>
</feature>
<dbReference type="InterPro" id="IPR038729">
    <property type="entry name" value="Rad50/SbcC_AAA"/>
</dbReference>
<proteinExistence type="inferred from homology"/>
<name>A0ABV0EWU1_9ENTE</name>
<dbReference type="Gene3D" id="3.40.50.300">
    <property type="entry name" value="P-loop containing nucleotide triphosphate hydrolases"/>
    <property type="match status" value="2"/>
</dbReference>
<evidence type="ECO:0000256" key="4">
    <source>
        <dbReference type="SAM" id="Coils"/>
    </source>
</evidence>